<evidence type="ECO:0000256" key="8">
    <source>
        <dbReference type="SAM" id="MobiDB-lite"/>
    </source>
</evidence>
<accession>A0A8T0JAQ1</accession>
<dbReference type="InterPro" id="IPR050510">
    <property type="entry name" value="Cation_transp_ATPase_P-type"/>
</dbReference>
<dbReference type="GO" id="GO:0005391">
    <property type="term" value="F:P-type sodium:potassium-exchanging transporter activity"/>
    <property type="evidence" value="ECO:0007669"/>
    <property type="project" value="TreeGrafter"/>
</dbReference>
<feature type="domain" description="P-type ATPase A" evidence="10">
    <location>
        <begin position="247"/>
        <end position="357"/>
    </location>
</feature>
<feature type="transmembrane region" description="Helical" evidence="9">
    <location>
        <begin position="376"/>
        <end position="397"/>
    </location>
</feature>
<dbReference type="GO" id="GO:0016887">
    <property type="term" value="F:ATP hydrolysis activity"/>
    <property type="evidence" value="ECO:0007669"/>
    <property type="project" value="InterPro"/>
</dbReference>
<keyword evidence="6 9" id="KW-1133">Transmembrane helix</keyword>
<dbReference type="Gene3D" id="2.70.150.10">
    <property type="entry name" value="Calcium-transporting ATPase, cytoplasmic transduction domain A"/>
    <property type="match status" value="1"/>
</dbReference>
<comment type="caution">
    <text evidence="13">The sequence shown here is derived from an EMBL/GenBank/DDBJ whole genome shotgun (WGS) entry which is preliminary data.</text>
</comment>
<dbReference type="Gene3D" id="3.40.50.1000">
    <property type="entry name" value="HAD superfamily/HAD-like"/>
    <property type="match status" value="2"/>
</dbReference>
<keyword evidence="4" id="KW-0067">ATP-binding</keyword>
<feature type="domain" description="Cation-transporting P-type ATPase C-terminal" evidence="11">
    <location>
        <begin position="937"/>
        <end position="1106"/>
    </location>
</feature>
<dbReference type="Gene3D" id="3.40.1110.10">
    <property type="entry name" value="Calcium-transporting ATPase, cytoplasmic domain N"/>
    <property type="match status" value="2"/>
</dbReference>
<evidence type="ECO:0000256" key="7">
    <source>
        <dbReference type="ARBA" id="ARBA00023136"/>
    </source>
</evidence>
<dbReference type="PRINTS" id="PR00119">
    <property type="entry name" value="CATATPASE"/>
</dbReference>
<feature type="transmembrane region" description="Helical" evidence="9">
    <location>
        <begin position="985"/>
        <end position="1008"/>
    </location>
</feature>
<dbReference type="InterPro" id="IPR001757">
    <property type="entry name" value="P_typ_ATPase"/>
</dbReference>
<dbReference type="GO" id="GO:0006883">
    <property type="term" value="P:intracellular sodium ion homeostasis"/>
    <property type="evidence" value="ECO:0007669"/>
    <property type="project" value="TreeGrafter"/>
</dbReference>
<feature type="compositionally biased region" description="Basic and acidic residues" evidence="8">
    <location>
        <begin position="98"/>
        <end position="112"/>
    </location>
</feature>
<proteinExistence type="predicted"/>
<dbReference type="SUPFAM" id="SSF56784">
    <property type="entry name" value="HAD-like"/>
    <property type="match status" value="1"/>
</dbReference>
<dbReference type="InterPro" id="IPR018303">
    <property type="entry name" value="ATPase_P-typ_P_site"/>
</dbReference>
<feature type="transmembrane region" description="Helical" evidence="9">
    <location>
        <begin position="1014"/>
        <end position="1032"/>
    </location>
</feature>
<dbReference type="Proteomes" id="UP000822688">
    <property type="component" value="Chromosome 1"/>
</dbReference>
<dbReference type="Pfam" id="PF00689">
    <property type="entry name" value="Cation_ATPase_C"/>
    <property type="match status" value="1"/>
</dbReference>
<dbReference type="GO" id="GO:0005886">
    <property type="term" value="C:plasma membrane"/>
    <property type="evidence" value="ECO:0007669"/>
    <property type="project" value="TreeGrafter"/>
</dbReference>
<dbReference type="AlphaFoldDB" id="A0A8T0JAQ1"/>
<dbReference type="PANTHER" id="PTHR43294:SF20">
    <property type="entry name" value="P-TYPE ATPASE"/>
    <property type="match status" value="1"/>
</dbReference>
<evidence type="ECO:0000313" key="13">
    <source>
        <dbReference type="EMBL" id="KAG0592817.1"/>
    </source>
</evidence>
<feature type="transmembrane region" description="Helical" evidence="9">
    <location>
        <begin position="1078"/>
        <end position="1100"/>
    </location>
</feature>
<dbReference type="GO" id="GO:0030007">
    <property type="term" value="P:intracellular potassium ion homeostasis"/>
    <property type="evidence" value="ECO:0007669"/>
    <property type="project" value="TreeGrafter"/>
</dbReference>
<feature type="transmembrane region" description="Helical" evidence="9">
    <location>
        <begin position="940"/>
        <end position="964"/>
    </location>
</feature>
<organism evidence="13 14">
    <name type="scientific">Ceratodon purpureus</name>
    <name type="common">Fire moss</name>
    <name type="synonym">Dicranum purpureum</name>
    <dbReference type="NCBI Taxonomy" id="3225"/>
    <lineage>
        <taxon>Eukaryota</taxon>
        <taxon>Viridiplantae</taxon>
        <taxon>Streptophyta</taxon>
        <taxon>Embryophyta</taxon>
        <taxon>Bryophyta</taxon>
        <taxon>Bryophytina</taxon>
        <taxon>Bryopsida</taxon>
        <taxon>Dicranidae</taxon>
        <taxon>Pseudoditrichales</taxon>
        <taxon>Ditrichaceae</taxon>
        <taxon>Ceratodon</taxon>
    </lineage>
</organism>
<dbReference type="GO" id="GO:0036376">
    <property type="term" value="P:sodium ion export across plasma membrane"/>
    <property type="evidence" value="ECO:0007669"/>
    <property type="project" value="TreeGrafter"/>
</dbReference>
<dbReference type="PROSITE" id="PS00154">
    <property type="entry name" value="ATPASE_E1_E2"/>
    <property type="match status" value="1"/>
</dbReference>
<evidence type="ECO:0000256" key="5">
    <source>
        <dbReference type="ARBA" id="ARBA00022967"/>
    </source>
</evidence>
<dbReference type="Pfam" id="PF00690">
    <property type="entry name" value="Cation_ATPase_N"/>
    <property type="match status" value="1"/>
</dbReference>
<evidence type="ECO:0000259" key="11">
    <source>
        <dbReference type="Pfam" id="PF00689"/>
    </source>
</evidence>
<dbReference type="Pfam" id="PF08282">
    <property type="entry name" value="Hydrolase_3"/>
    <property type="match status" value="1"/>
</dbReference>
<dbReference type="PANTHER" id="PTHR43294">
    <property type="entry name" value="SODIUM/POTASSIUM-TRANSPORTING ATPASE SUBUNIT ALPHA"/>
    <property type="match status" value="1"/>
</dbReference>
<feature type="transmembrane region" description="Helical" evidence="9">
    <location>
        <begin position="69"/>
        <end position="88"/>
    </location>
</feature>
<dbReference type="GO" id="GO:0005524">
    <property type="term" value="F:ATP binding"/>
    <property type="evidence" value="ECO:0007669"/>
    <property type="project" value="UniProtKB-KW"/>
</dbReference>
<evidence type="ECO:0000256" key="4">
    <source>
        <dbReference type="ARBA" id="ARBA00022840"/>
    </source>
</evidence>
<dbReference type="Pfam" id="PF13246">
    <property type="entry name" value="Cation_ATPase"/>
    <property type="match status" value="1"/>
</dbReference>
<keyword evidence="7 9" id="KW-0472">Membrane</keyword>
<dbReference type="SFLD" id="SFLDS00003">
    <property type="entry name" value="Haloacid_Dehalogenase"/>
    <property type="match status" value="1"/>
</dbReference>
<feature type="transmembrane region" description="Helical" evidence="9">
    <location>
        <begin position="191"/>
        <end position="209"/>
    </location>
</feature>
<dbReference type="Pfam" id="PF00122">
    <property type="entry name" value="E1-E2_ATPase"/>
    <property type="match status" value="1"/>
</dbReference>
<protein>
    <recommendedName>
        <fullName evidence="15">Cation-transporting P-type ATPase N-terminal domain-containing protein</fullName>
    </recommendedName>
</protein>
<evidence type="ECO:0000256" key="1">
    <source>
        <dbReference type="ARBA" id="ARBA00004141"/>
    </source>
</evidence>
<dbReference type="SUPFAM" id="SSF81665">
    <property type="entry name" value="Calcium ATPase, transmembrane domain M"/>
    <property type="match status" value="1"/>
</dbReference>
<dbReference type="InterPro" id="IPR023299">
    <property type="entry name" value="ATPase_P-typ_cyto_dom_N"/>
</dbReference>
<gene>
    <name evidence="13" type="ORF">KC19_1G283300</name>
</gene>
<dbReference type="NCBIfam" id="TIGR01494">
    <property type="entry name" value="ATPase_P-type"/>
    <property type="match status" value="2"/>
</dbReference>
<dbReference type="InterPro" id="IPR008250">
    <property type="entry name" value="ATPase_P-typ_transduc_dom_A_sf"/>
</dbReference>
<dbReference type="EMBL" id="CM026421">
    <property type="protein sequence ID" value="KAG0592817.1"/>
    <property type="molecule type" value="Genomic_DNA"/>
</dbReference>
<feature type="transmembrane region" description="Helical" evidence="9">
    <location>
        <begin position="215"/>
        <end position="234"/>
    </location>
</feature>
<evidence type="ECO:0000256" key="3">
    <source>
        <dbReference type="ARBA" id="ARBA00022741"/>
    </source>
</evidence>
<dbReference type="InterPro" id="IPR059000">
    <property type="entry name" value="ATPase_P-type_domA"/>
</dbReference>
<dbReference type="InterPro" id="IPR036412">
    <property type="entry name" value="HAD-like_sf"/>
</dbReference>
<dbReference type="Gene3D" id="1.20.1110.10">
    <property type="entry name" value="Calcium-transporting ATPase, transmembrane domain"/>
    <property type="match status" value="2"/>
</dbReference>
<feature type="region of interest" description="Disordered" evidence="8">
    <location>
        <begin position="96"/>
        <end position="124"/>
    </location>
</feature>
<feature type="transmembrane region" description="Helical" evidence="9">
    <location>
        <begin position="409"/>
        <end position="431"/>
    </location>
</feature>
<feature type="transmembrane region" description="Helical" evidence="9">
    <location>
        <begin position="1053"/>
        <end position="1072"/>
    </location>
</feature>
<keyword evidence="2 9" id="KW-0812">Transmembrane</keyword>
<reference evidence="13" key="1">
    <citation type="submission" date="2020-06" db="EMBL/GenBank/DDBJ databases">
        <title>WGS assembly of Ceratodon purpureus strain R40.</title>
        <authorList>
            <person name="Carey S.B."/>
            <person name="Jenkins J."/>
            <person name="Shu S."/>
            <person name="Lovell J.T."/>
            <person name="Sreedasyam A."/>
            <person name="Maumus F."/>
            <person name="Tiley G.P."/>
            <person name="Fernandez-Pozo N."/>
            <person name="Barry K."/>
            <person name="Chen C."/>
            <person name="Wang M."/>
            <person name="Lipzen A."/>
            <person name="Daum C."/>
            <person name="Saski C.A."/>
            <person name="Payton A.C."/>
            <person name="Mcbreen J.C."/>
            <person name="Conrad R.E."/>
            <person name="Kollar L.M."/>
            <person name="Olsson S."/>
            <person name="Huttunen S."/>
            <person name="Landis J.B."/>
            <person name="Wickett N.J."/>
            <person name="Johnson M.G."/>
            <person name="Rensing S.A."/>
            <person name="Grimwood J."/>
            <person name="Schmutz J."/>
            <person name="Mcdaniel S.F."/>
        </authorList>
    </citation>
    <scope>NUCLEOTIDE SEQUENCE</scope>
    <source>
        <strain evidence="13">R40</strain>
    </source>
</reference>
<dbReference type="InterPro" id="IPR004014">
    <property type="entry name" value="ATPase_P-typ_cation-transptr_N"/>
</dbReference>
<dbReference type="SFLD" id="SFLDF00027">
    <property type="entry name" value="p-type_atpase"/>
    <property type="match status" value="1"/>
</dbReference>
<feature type="transmembrane region" description="Helical" evidence="9">
    <location>
        <begin position="914"/>
        <end position="934"/>
    </location>
</feature>
<dbReference type="InterPro" id="IPR006068">
    <property type="entry name" value="ATPase_P-typ_cation-transptr_C"/>
</dbReference>
<feature type="transmembrane region" description="Helical" evidence="9">
    <location>
        <begin position="36"/>
        <end position="57"/>
    </location>
</feature>
<name>A0A8T0JAQ1_CERPU</name>
<dbReference type="GO" id="GO:1990573">
    <property type="term" value="P:potassium ion import across plasma membrane"/>
    <property type="evidence" value="ECO:0007669"/>
    <property type="project" value="TreeGrafter"/>
</dbReference>
<keyword evidence="3" id="KW-0547">Nucleotide-binding</keyword>
<feature type="domain" description="Cation-transporting P-type ATPase N-terminal" evidence="12">
    <location>
        <begin position="121"/>
        <end position="177"/>
    </location>
</feature>
<dbReference type="InterPro" id="IPR044492">
    <property type="entry name" value="P_typ_ATPase_HD_dom"/>
</dbReference>
<evidence type="ECO:0000256" key="6">
    <source>
        <dbReference type="ARBA" id="ARBA00022989"/>
    </source>
</evidence>
<evidence type="ECO:0000313" key="14">
    <source>
        <dbReference type="Proteomes" id="UP000822688"/>
    </source>
</evidence>
<dbReference type="InterPro" id="IPR023298">
    <property type="entry name" value="ATPase_P-typ_TM_dom_sf"/>
</dbReference>
<evidence type="ECO:0000259" key="12">
    <source>
        <dbReference type="Pfam" id="PF00690"/>
    </source>
</evidence>
<dbReference type="SUPFAM" id="SSF81653">
    <property type="entry name" value="Calcium ATPase, transduction domain A"/>
    <property type="match status" value="1"/>
</dbReference>
<keyword evidence="5" id="KW-1278">Translocase</keyword>
<dbReference type="InterPro" id="IPR023214">
    <property type="entry name" value="HAD_sf"/>
</dbReference>
<comment type="subcellular location">
    <subcellularLocation>
        <location evidence="1">Membrane</location>
        <topology evidence="1">Multi-pass membrane protein</topology>
    </subcellularLocation>
</comment>
<keyword evidence="14" id="KW-1185">Reference proteome</keyword>
<evidence type="ECO:0000256" key="2">
    <source>
        <dbReference type="ARBA" id="ARBA00022692"/>
    </source>
</evidence>
<evidence type="ECO:0000256" key="9">
    <source>
        <dbReference type="SAM" id="Phobius"/>
    </source>
</evidence>
<evidence type="ECO:0000259" key="10">
    <source>
        <dbReference type="Pfam" id="PF00122"/>
    </source>
</evidence>
<dbReference type="GO" id="GO:1902600">
    <property type="term" value="P:proton transmembrane transport"/>
    <property type="evidence" value="ECO:0007669"/>
    <property type="project" value="TreeGrafter"/>
</dbReference>
<sequence>MARRIIFLAWRCLLLCERVVRSGAKKSFYRAKMKQWVAPVAYLVSSILITVVAVVGIAKLGAPESVPNLYVGLLVFGVLGTLLSIPPIEKVWRKQRRRKEEDRRGKDHKENLRTQLQPPPWSRSAGSLCQELGVRPNLGLKASEARDRLREYGANRIEVLAMPNYLSFFVKEIYEPTQVHDLRRLCMHGHLSFVPMLLLLCVGGLYVMFGSLEEGATAFAVIFLLVVAEVGTEWRAKRALAALKLSTPRDAVVKRDGQLQTIPAYDVVPGDIVQLSVGMEVPADVRILQSQFLEVDESKMTGESVSVPKDPFALHPEDAPLFELTNIATAGSLVTKGKGTGLVYQTGLATTLGQILARSQKTKDKKTKLQIGLKEAAWVLSMAALFASVVGALLGFLKHQRWQDILLSGLSLAFASIPEELPILIAAVLAVGSQTLSRKNVYVKYLRAAENLGFVDTVLTDKTGTLTQNKLVLHSMHFGECLVPANEITSRIEEGFDITGFEALLKAWVFMSEIGDQTKESKENDIAVVHALVEESELVVPQGEEAVDEIHLDVMPLTGVVELGRIEGSPIETPQNVAAGDVFDRAILGGFGVTFEQKMADSVPVLVAKDTPIEQHLQAVQDAKAVANLSDETPFCPTLKFASRTFSLLRERRADFEVHRVTYMKGAPELLLELSTYALQDGRYVLVENMRQQLEEQIWAAASAGLRLIGYARSVTHTSEDIANQARGDPSSATALEGTTFLGFMAFQDPVREGVAEAVERCRKAGVRIIMVTGDHLKTGLAVASASGILDSQGLEGREDVAGVSCADSLLQCMEEEEVQKLVLETSVFARATPNDKLIILETLQGSGKCVMATGDGFNDAPILAKADVGAAMGKGTDVAREAASIVFVDDNFAMVPYALAEGRRLLDNLRKALAFYLGAKTGLIMIFVIGTLWKSFPLSAIHIIVLELFMDLGASTSFVMEPADTDIMNRPPHSATKRFFDRELVGGILVSAVCMLLTVLSSFAYGIHHDPETAQTSAFVAWLLAHVLLAFNLRTIREPVYDKGFFSNPVMLVWLVTAFGLGATTAASGILRRHLKLVVLPLSQWLFIAGICVCGTFWVEAVKIILARRTRTDDNETLREEHVSLLAEP</sequence>
<dbReference type="SFLD" id="SFLDG00002">
    <property type="entry name" value="C1.7:_P-type_atpase_like"/>
    <property type="match status" value="1"/>
</dbReference>
<evidence type="ECO:0008006" key="15">
    <source>
        <dbReference type="Google" id="ProtNLM"/>
    </source>
</evidence>